<dbReference type="GO" id="GO:0004857">
    <property type="term" value="F:enzyme inhibitor activity"/>
    <property type="evidence" value="ECO:0007669"/>
    <property type="project" value="InterPro"/>
</dbReference>
<dbReference type="Proteomes" id="UP000265520">
    <property type="component" value="Unassembled WGS sequence"/>
</dbReference>
<dbReference type="Gene3D" id="1.20.140.40">
    <property type="entry name" value="Invertase/pectin methylesterase inhibitor family protein"/>
    <property type="match status" value="1"/>
</dbReference>
<proteinExistence type="predicted"/>
<dbReference type="SUPFAM" id="SSF101148">
    <property type="entry name" value="Plant invertase/pectin methylesterase inhibitor"/>
    <property type="match status" value="1"/>
</dbReference>
<name>A0A392R3D8_9FABA</name>
<dbReference type="InterPro" id="IPR035513">
    <property type="entry name" value="Invertase/methylesterase_inhib"/>
</dbReference>
<evidence type="ECO:0000313" key="1">
    <source>
        <dbReference type="EMBL" id="MCI30602.1"/>
    </source>
</evidence>
<comment type="caution">
    <text evidence="1">The sequence shown here is derived from an EMBL/GenBank/DDBJ whole genome shotgun (WGS) entry which is preliminary data.</text>
</comment>
<keyword evidence="2" id="KW-1185">Reference proteome</keyword>
<dbReference type="NCBIfam" id="TIGR01614">
    <property type="entry name" value="PME_inhib"/>
    <property type="match status" value="1"/>
</dbReference>
<reference evidence="1 2" key="1">
    <citation type="journal article" date="2018" name="Front. Plant Sci.">
        <title>Red Clover (Trifolium pratense) and Zigzag Clover (T. medium) - A Picture of Genomic Similarities and Differences.</title>
        <authorList>
            <person name="Dluhosova J."/>
            <person name="Istvanek J."/>
            <person name="Nedelnik J."/>
            <person name="Repkova J."/>
        </authorList>
    </citation>
    <scope>NUCLEOTIDE SEQUENCE [LARGE SCALE GENOMIC DNA]</scope>
    <source>
        <strain evidence="2">cv. 10/8</strain>
        <tissue evidence="1">Leaf</tissue>
    </source>
</reference>
<sequence length="103" mass="10701">MKNKANTALNKIHQLIGKSPPDQMAALNSCASKYDAIVVAVIPSAIAALQNGNPKFAEQSANDAAIDANGCENRSSGKLPLAAENNAMRDASVITAAIIRNLL</sequence>
<dbReference type="EMBL" id="LXQA010180908">
    <property type="protein sequence ID" value="MCI30602.1"/>
    <property type="molecule type" value="Genomic_DNA"/>
</dbReference>
<accession>A0A392R3D8</accession>
<dbReference type="AlphaFoldDB" id="A0A392R3D8"/>
<organism evidence="1 2">
    <name type="scientific">Trifolium medium</name>
    <dbReference type="NCBI Taxonomy" id="97028"/>
    <lineage>
        <taxon>Eukaryota</taxon>
        <taxon>Viridiplantae</taxon>
        <taxon>Streptophyta</taxon>
        <taxon>Embryophyta</taxon>
        <taxon>Tracheophyta</taxon>
        <taxon>Spermatophyta</taxon>
        <taxon>Magnoliopsida</taxon>
        <taxon>eudicotyledons</taxon>
        <taxon>Gunneridae</taxon>
        <taxon>Pentapetalae</taxon>
        <taxon>rosids</taxon>
        <taxon>fabids</taxon>
        <taxon>Fabales</taxon>
        <taxon>Fabaceae</taxon>
        <taxon>Papilionoideae</taxon>
        <taxon>50 kb inversion clade</taxon>
        <taxon>NPAAA clade</taxon>
        <taxon>Hologalegina</taxon>
        <taxon>IRL clade</taxon>
        <taxon>Trifolieae</taxon>
        <taxon>Trifolium</taxon>
    </lineage>
</organism>
<dbReference type="InterPro" id="IPR006501">
    <property type="entry name" value="Pectinesterase_inhib_dom"/>
</dbReference>
<evidence type="ECO:0000313" key="2">
    <source>
        <dbReference type="Proteomes" id="UP000265520"/>
    </source>
</evidence>
<protein>
    <submittedName>
        <fullName evidence="1">Cell wall/vacuolar inhibitor of fructosidase 1-like</fullName>
    </submittedName>
</protein>